<accession>A0A0A1ZMJ6</accession>
<dbReference type="RefSeq" id="WP_032514225.1">
    <property type="nucleotide sequence ID" value="NZ_JNAJ01000016.1"/>
</dbReference>
<dbReference type="Proteomes" id="UP000030491">
    <property type="component" value="Unassembled WGS sequence"/>
</dbReference>
<dbReference type="AlphaFoldDB" id="A0A0A1ZMJ6"/>
<dbReference type="OrthoDB" id="511540at2"/>
<evidence type="ECO:0000313" key="2">
    <source>
        <dbReference type="Proteomes" id="UP000030491"/>
    </source>
</evidence>
<gene>
    <name evidence="1" type="ORF">EU93_1421</name>
</gene>
<evidence type="ECO:0000313" key="1">
    <source>
        <dbReference type="EMBL" id="KGF90822.1"/>
    </source>
</evidence>
<dbReference type="EMBL" id="JNAJ01000016">
    <property type="protein sequence ID" value="KGF90822.1"/>
    <property type="molecule type" value="Genomic_DNA"/>
</dbReference>
<comment type="caution">
    <text evidence="1">The sequence shown here is derived from an EMBL/GenBank/DDBJ whole genome shotgun (WGS) entry which is preliminary data.</text>
</comment>
<protein>
    <recommendedName>
        <fullName evidence="3">Tetratricopeptide repeat protein</fullName>
    </recommendedName>
</protein>
<proteinExistence type="predicted"/>
<reference evidence="2" key="1">
    <citation type="journal article" date="2014" name="Sci. Data">
        <title>Genomes of diverse isolates of the marine cyanobacterium Prochlorococcus.</title>
        <authorList>
            <person name="Biller S."/>
            <person name="Berube P."/>
            <person name="Thompson J."/>
            <person name="Kelly L."/>
            <person name="Roggensack S."/>
            <person name="Awad L."/>
            <person name="Roache-Johnson K."/>
            <person name="Ding H."/>
            <person name="Giovannoni S.J."/>
            <person name="Moore L.R."/>
            <person name="Chisholm S.W."/>
        </authorList>
    </citation>
    <scope>NUCLEOTIDE SEQUENCE [LARGE SCALE GENOMIC DNA]</scope>
</reference>
<organism evidence="1 2">
    <name type="scientific">Prochlorococcus marinus str. MIT 9116</name>
    <dbReference type="NCBI Taxonomy" id="167544"/>
    <lineage>
        <taxon>Bacteria</taxon>
        <taxon>Bacillati</taxon>
        <taxon>Cyanobacteriota</taxon>
        <taxon>Cyanophyceae</taxon>
        <taxon>Synechococcales</taxon>
        <taxon>Prochlorococcaceae</taxon>
        <taxon>Prochlorococcus</taxon>
    </lineage>
</organism>
<dbReference type="InterPro" id="IPR011990">
    <property type="entry name" value="TPR-like_helical_dom_sf"/>
</dbReference>
<name>A0A0A1ZMJ6_PROMR</name>
<evidence type="ECO:0008006" key="3">
    <source>
        <dbReference type="Google" id="ProtNLM"/>
    </source>
</evidence>
<sequence>MKFLKMFPIIFIFLGIPTYMNLSYAESKNSNEYKVLSSSNKKLSISDVKEYLNEGDKLVENGDFEKAKRSYDKARNLARQLAGFYRDLNGSFKGLDARIPLEMDKKGRKSIKIWAKSNARLASLYKRKKQPEVAVPLLVEIIRLMTPNSPEGKEAYNNLLQLGFVDTTYKGF</sequence>
<dbReference type="SUPFAM" id="SSF48452">
    <property type="entry name" value="TPR-like"/>
    <property type="match status" value="1"/>
</dbReference>
<dbReference type="Gene3D" id="1.25.40.10">
    <property type="entry name" value="Tetratricopeptide repeat domain"/>
    <property type="match status" value="1"/>
</dbReference>